<evidence type="ECO:0000256" key="6">
    <source>
        <dbReference type="PIRSR" id="PIRSR600821-52"/>
    </source>
</evidence>
<dbReference type="UniPathway" id="UPA00042">
    <property type="reaction ID" value="UER00497"/>
</dbReference>
<dbReference type="InterPro" id="IPR011079">
    <property type="entry name" value="Ala_racemase_C"/>
</dbReference>
<dbReference type="InterPro" id="IPR020622">
    <property type="entry name" value="Ala_racemase_pyridoxalP-BS"/>
</dbReference>
<sequence length="379" mass="42044">MNRFLKRAWAEIDLDALEHNYNEIKKLAKGKDILAVVKANAYGHDDKAVCLKLQELGVKYYGVSNLWEGEKLRCHGITGTILTFGYTDEDYFDELLEYGITQTAGSVQYAKQLSDYAVSKGVKLPVHIKVNTGMTRVGIDSQQEMLDILAMPGLDCKAAYTHFAAADSLDPSDVEYTDRQQEKLMKIAKDKGLLIHSQNSGGIIYHGDFGGDIVRAGVILYGHYPNYPLEVPFDMKSVMTVKSVVSQLKTIPAGTQISYGRTYTAEKEMTVAVISIGYADGYFRDFSSKGKMLINGVLCNVVGRVCMDQTIVDVSNVPDIKTGDIVYVYSDKCRETSVDYNASLIDTIGYELTCAVALRIPRVIIENGRIKEVVRYGLI</sequence>
<feature type="active site" description="Proton acceptor; specific for D-alanine" evidence="4">
    <location>
        <position position="38"/>
    </location>
</feature>
<keyword evidence="2 4" id="KW-0663">Pyridoxal phosphate</keyword>
<feature type="active site" description="Proton acceptor; specific for L-alanine" evidence="4">
    <location>
        <position position="259"/>
    </location>
</feature>
<reference evidence="8 9" key="1">
    <citation type="submission" date="2015-09" db="EMBL/GenBank/DDBJ databases">
        <authorList>
            <consortium name="Pathogen Informatics"/>
        </authorList>
    </citation>
    <scope>NUCLEOTIDE SEQUENCE [LARGE SCALE GENOMIC DNA]</scope>
    <source>
        <strain evidence="8 9">2789STDY5834928</strain>
    </source>
</reference>
<dbReference type="InterPro" id="IPR029066">
    <property type="entry name" value="PLP-binding_barrel"/>
</dbReference>
<feature type="modified residue" description="N6-(pyridoxal phosphate)lysine" evidence="4 5">
    <location>
        <position position="38"/>
    </location>
</feature>
<dbReference type="InterPro" id="IPR001608">
    <property type="entry name" value="Ala_racemase_N"/>
</dbReference>
<evidence type="ECO:0000256" key="2">
    <source>
        <dbReference type="ARBA" id="ARBA00022898"/>
    </source>
</evidence>
<dbReference type="PRINTS" id="PR00992">
    <property type="entry name" value="ALARACEMASE"/>
</dbReference>
<dbReference type="Pfam" id="PF01168">
    <property type="entry name" value="Ala_racemase_N"/>
    <property type="match status" value="1"/>
</dbReference>
<dbReference type="GO" id="GO:0008784">
    <property type="term" value="F:alanine racemase activity"/>
    <property type="evidence" value="ECO:0007669"/>
    <property type="project" value="UniProtKB-UniRule"/>
</dbReference>
<dbReference type="CDD" id="cd00430">
    <property type="entry name" value="PLPDE_III_AR"/>
    <property type="match status" value="1"/>
</dbReference>
<dbReference type="Gene3D" id="2.40.37.10">
    <property type="entry name" value="Lyase, Ornithine Decarboxylase, Chain A, domain 1"/>
    <property type="match status" value="1"/>
</dbReference>
<dbReference type="InterPro" id="IPR000821">
    <property type="entry name" value="Ala_racemase"/>
</dbReference>
<gene>
    <name evidence="8" type="primary">alr1</name>
    <name evidence="8" type="ORF">ERS852540_00263</name>
</gene>
<evidence type="ECO:0000256" key="1">
    <source>
        <dbReference type="ARBA" id="ARBA00001933"/>
    </source>
</evidence>
<comment type="function">
    <text evidence="4">Catalyzes the interconversion of L-alanine and D-alanine. May also act on other amino acids.</text>
</comment>
<dbReference type="FunFam" id="3.20.20.10:FF:000002">
    <property type="entry name" value="Alanine racemase"/>
    <property type="match status" value="1"/>
</dbReference>
<dbReference type="STRING" id="39492.ERS852540_00263"/>
<protein>
    <recommendedName>
        <fullName evidence="4">Alanine racemase</fullName>
        <ecNumber evidence="4">5.1.1.1</ecNumber>
    </recommendedName>
</protein>
<dbReference type="SMART" id="SM01005">
    <property type="entry name" value="Ala_racemase_C"/>
    <property type="match status" value="1"/>
</dbReference>
<feature type="domain" description="Alanine racemase C-terminal" evidence="7">
    <location>
        <begin position="238"/>
        <end position="365"/>
    </location>
</feature>
<dbReference type="PROSITE" id="PS00395">
    <property type="entry name" value="ALANINE_RACEMASE"/>
    <property type="match status" value="1"/>
</dbReference>
<dbReference type="GO" id="GO:0009252">
    <property type="term" value="P:peptidoglycan biosynthetic process"/>
    <property type="evidence" value="ECO:0007669"/>
    <property type="project" value="TreeGrafter"/>
</dbReference>
<dbReference type="Gene3D" id="3.20.20.10">
    <property type="entry name" value="Alanine racemase"/>
    <property type="match status" value="1"/>
</dbReference>
<dbReference type="InterPro" id="IPR009006">
    <property type="entry name" value="Ala_racemase/Decarboxylase_C"/>
</dbReference>
<comment type="pathway">
    <text evidence="4">Amino-acid biosynthesis; D-alanine biosynthesis; D-alanine from L-alanine: step 1/1.</text>
</comment>
<dbReference type="Pfam" id="PF00842">
    <property type="entry name" value="Ala_racemase_C"/>
    <property type="match status" value="1"/>
</dbReference>
<dbReference type="GO" id="GO:0005829">
    <property type="term" value="C:cytosol"/>
    <property type="evidence" value="ECO:0007669"/>
    <property type="project" value="TreeGrafter"/>
</dbReference>
<dbReference type="GO" id="GO:0030170">
    <property type="term" value="F:pyridoxal phosphate binding"/>
    <property type="evidence" value="ECO:0007669"/>
    <property type="project" value="UniProtKB-UniRule"/>
</dbReference>
<dbReference type="AlphaFoldDB" id="A0A174Z1S7"/>
<dbReference type="EMBL" id="CZBY01000001">
    <property type="protein sequence ID" value="CUQ81364.1"/>
    <property type="molecule type" value="Genomic_DNA"/>
</dbReference>
<keyword evidence="3 4" id="KW-0413">Isomerase</keyword>
<dbReference type="PANTHER" id="PTHR30511">
    <property type="entry name" value="ALANINE RACEMASE"/>
    <property type="match status" value="1"/>
</dbReference>
<evidence type="ECO:0000256" key="3">
    <source>
        <dbReference type="ARBA" id="ARBA00023235"/>
    </source>
</evidence>
<accession>A0A174Z1S7</accession>
<dbReference type="Proteomes" id="UP000095662">
    <property type="component" value="Unassembled WGS sequence"/>
</dbReference>
<organism evidence="8 9">
    <name type="scientific">[Eubacterium] siraeum</name>
    <dbReference type="NCBI Taxonomy" id="39492"/>
    <lineage>
        <taxon>Bacteria</taxon>
        <taxon>Bacillati</taxon>
        <taxon>Bacillota</taxon>
        <taxon>Clostridia</taxon>
        <taxon>Eubacteriales</taxon>
        <taxon>Oscillospiraceae</taxon>
        <taxon>Oscillospiraceae incertae sedis</taxon>
    </lineage>
</organism>
<dbReference type="GO" id="GO:0030632">
    <property type="term" value="P:D-alanine biosynthetic process"/>
    <property type="evidence" value="ECO:0007669"/>
    <property type="project" value="UniProtKB-UniRule"/>
</dbReference>
<comment type="similarity">
    <text evidence="4">Belongs to the alanine racemase family.</text>
</comment>
<dbReference type="PANTHER" id="PTHR30511:SF0">
    <property type="entry name" value="ALANINE RACEMASE, CATABOLIC-RELATED"/>
    <property type="match status" value="1"/>
</dbReference>
<feature type="binding site" evidence="4 6">
    <location>
        <position position="136"/>
    </location>
    <ligand>
        <name>substrate</name>
    </ligand>
</feature>
<evidence type="ECO:0000313" key="8">
    <source>
        <dbReference type="EMBL" id="CUQ81364.1"/>
    </source>
</evidence>
<comment type="catalytic activity">
    <reaction evidence="4">
        <text>L-alanine = D-alanine</text>
        <dbReference type="Rhea" id="RHEA:20249"/>
        <dbReference type="ChEBI" id="CHEBI:57416"/>
        <dbReference type="ChEBI" id="CHEBI:57972"/>
        <dbReference type="EC" id="5.1.1.1"/>
    </reaction>
</comment>
<evidence type="ECO:0000313" key="9">
    <source>
        <dbReference type="Proteomes" id="UP000095662"/>
    </source>
</evidence>
<dbReference type="OrthoDB" id="9813814at2"/>
<feature type="binding site" evidence="4 6">
    <location>
        <position position="307"/>
    </location>
    <ligand>
        <name>substrate</name>
    </ligand>
</feature>
<evidence type="ECO:0000256" key="4">
    <source>
        <dbReference type="HAMAP-Rule" id="MF_01201"/>
    </source>
</evidence>
<evidence type="ECO:0000256" key="5">
    <source>
        <dbReference type="PIRSR" id="PIRSR600821-50"/>
    </source>
</evidence>
<dbReference type="HAMAP" id="MF_01201">
    <property type="entry name" value="Ala_racemase"/>
    <property type="match status" value="1"/>
</dbReference>
<name>A0A174Z1S7_9FIRM</name>
<dbReference type="SUPFAM" id="SSF50621">
    <property type="entry name" value="Alanine racemase C-terminal domain-like"/>
    <property type="match status" value="1"/>
</dbReference>
<dbReference type="SUPFAM" id="SSF51419">
    <property type="entry name" value="PLP-binding barrel"/>
    <property type="match status" value="1"/>
</dbReference>
<dbReference type="EC" id="5.1.1.1" evidence="4"/>
<evidence type="ECO:0000259" key="7">
    <source>
        <dbReference type="SMART" id="SM01005"/>
    </source>
</evidence>
<comment type="cofactor">
    <cofactor evidence="1 4 5">
        <name>pyridoxal 5'-phosphate</name>
        <dbReference type="ChEBI" id="CHEBI:597326"/>
    </cofactor>
</comment>
<proteinExistence type="inferred from homology"/>
<dbReference type="NCBIfam" id="TIGR00492">
    <property type="entry name" value="alr"/>
    <property type="match status" value="1"/>
</dbReference>